<reference evidence="1" key="1">
    <citation type="submission" date="2014-09" db="EMBL/GenBank/DDBJ databases">
        <authorList>
            <person name="Magalhaes I.L.F."/>
            <person name="Oliveira U."/>
            <person name="Santos F.R."/>
            <person name="Vidigal T.H.D.A."/>
            <person name="Brescovit A.D."/>
            <person name="Santos A.J."/>
        </authorList>
    </citation>
    <scope>NUCLEOTIDE SEQUENCE</scope>
    <source>
        <tissue evidence="1">Shoot tissue taken approximately 20 cm above the soil surface</tissue>
    </source>
</reference>
<name>A0A0A9F5G1_ARUDO</name>
<reference evidence="1" key="2">
    <citation type="journal article" date="2015" name="Data Brief">
        <title>Shoot transcriptome of the giant reed, Arundo donax.</title>
        <authorList>
            <person name="Barrero R.A."/>
            <person name="Guerrero F.D."/>
            <person name="Moolhuijzen P."/>
            <person name="Goolsby J.A."/>
            <person name="Tidwell J."/>
            <person name="Bellgard S.E."/>
            <person name="Bellgard M.I."/>
        </authorList>
    </citation>
    <scope>NUCLEOTIDE SEQUENCE</scope>
    <source>
        <tissue evidence="1">Shoot tissue taken approximately 20 cm above the soil surface</tissue>
    </source>
</reference>
<proteinExistence type="predicted"/>
<dbReference type="EMBL" id="GBRH01191447">
    <property type="protein sequence ID" value="JAE06449.1"/>
    <property type="molecule type" value="Transcribed_RNA"/>
</dbReference>
<organism evidence="1">
    <name type="scientific">Arundo donax</name>
    <name type="common">Giant reed</name>
    <name type="synonym">Donax arundinaceus</name>
    <dbReference type="NCBI Taxonomy" id="35708"/>
    <lineage>
        <taxon>Eukaryota</taxon>
        <taxon>Viridiplantae</taxon>
        <taxon>Streptophyta</taxon>
        <taxon>Embryophyta</taxon>
        <taxon>Tracheophyta</taxon>
        <taxon>Spermatophyta</taxon>
        <taxon>Magnoliopsida</taxon>
        <taxon>Liliopsida</taxon>
        <taxon>Poales</taxon>
        <taxon>Poaceae</taxon>
        <taxon>PACMAD clade</taxon>
        <taxon>Arundinoideae</taxon>
        <taxon>Arundineae</taxon>
        <taxon>Arundo</taxon>
    </lineage>
</organism>
<accession>A0A0A9F5G1</accession>
<evidence type="ECO:0000313" key="1">
    <source>
        <dbReference type="EMBL" id="JAE06449.1"/>
    </source>
</evidence>
<protein>
    <submittedName>
        <fullName evidence="1">Uncharacterized protein</fullName>
    </submittedName>
</protein>
<sequence>MPQMKNRKIEY</sequence>